<name>A0ACD1BB79_9CLOT</name>
<organism evidence="1 2">
    <name type="scientific">Candidatus Sarcina troglodytae</name>
    <dbReference type="NCBI Taxonomy" id="2726954"/>
    <lineage>
        <taxon>Bacteria</taxon>
        <taxon>Bacillati</taxon>
        <taxon>Bacillota</taxon>
        <taxon>Clostridia</taxon>
        <taxon>Eubacteriales</taxon>
        <taxon>Clostridiaceae</taxon>
        <taxon>Sarcina</taxon>
    </lineage>
</organism>
<sequence length="436" mass="49444">MDLNETKRIDKNALLFTLSFGVMGGIFGLINDAFRSYIRIVNSDVSKNFTIYIGIAMIILTLVIISINKFGFKKILIFLELLIMVAFFTAITIPNSYILPLDIIALQLGYKAFNFIIILVMVSYSSIGNRIFRFARALLLYVFIEAIVSMFDGKLVIYIFKNFLNITYTKANLLSKNIDKLSSLQLHSYLISYKIVIILGILLTIFSLSFLLFIKEKESDFRDPIQFNNWKEKISAYIDFGIFKDKYVIIWIIYSTLMSLDSTLIAPNLAVYLSNYLHIERGVVSTLISAKSFGEVFLLLVTPFLVKKLGAIKAFSLLLLFSAPLMLLLTFGTSFGTSTILVIGIALFFRYGFTMATHPIQNSLELLLVKKNLRAFLVASTVALDGIISSFVGFYGKKAFFYSASGYQSLFMIFTIVFVISAILIYFGYRKRFKTL</sequence>
<evidence type="ECO:0000313" key="2">
    <source>
        <dbReference type="Proteomes" id="UP000594603"/>
    </source>
</evidence>
<keyword evidence="2" id="KW-1185">Reference proteome</keyword>
<dbReference type="Proteomes" id="UP000594603">
    <property type="component" value="Chromosome"/>
</dbReference>
<gene>
    <name evidence="1" type="ORF">HH195_01830</name>
</gene>
<dbReference type="EMBL" id="CP051754">
    <property type="protein sequence ID" value="QPJ84716.1"/>
    <property type="molecule type" value="Genomic_DNA"/>
</dbReference>
<proteinExistence type="predicted"/>
<evidence type="ECO:0000313" key="1">
    <source>
        <dbReference type="EMBL" id="QPJ84716.1"/>
    </source>
</evidence>
<reference evidence="1" key="1">
    <citation type="submission" date="2020-04" db="EMBL/GenBank/DDBJ databases">
        <title>A novel bacterium ('Candidatus Sarcina troglodytae' sp. nov.) linked to a protracted, uniformly lethal epizootic among sanctuary western chimpanzees (Pan troglodytes verus) in Sierra Leone.</title>
        <authorList>
            <person name="Owens L.A."/>
            <person name="Colitti B."/>
            <person name="Hirji I."/>
            <person name="Pizaro A."/>
            <person name="Jaffe J.E."/>
            <person name="Moittie S."/>
            <person name="Bishop-Lilly K.A."/>
            <person name="Estrella L.A."/>
            <person name="Voegtly L.J."/>
            <person name="Kuhn J.H."/>
            <person name="Suen G."/>
            <person name="Deblois C.L."/>
            <person name="Dunn C."/>
            <person name="Juan-Salles C."/>
            <person name="Goldberg T.L."/>
        </authorList>
    </citation>
    <scope>NUCLEOTIDE SEQUENCE</scope>
    <source>
        <strain evidence="1">JB2</strain>
    </source>
</reference>
<protein>
    <submittedName>
        <fullName evidence="1">Uncharacterized protein</fullName>
    </submittedName>
</protein>
<accession>A0ACD1BB79</accession>